<keyword evidence="3" id="KW-1185">Reference proteome</keyword>
<dbReference type="EMBL" id="LWDG02000025">
    <property type="protein sequence ID" value="KAE8271185.1"/>
    <property type="molecule type" value="Genomic_DNA"/>
</dbReference>
<gene>
    <name evidence="2" type="ORF">A4X09_0g1157</name>
</gene>
<proteinExistence type="predicted"/>
<organism evidence="2 3">
    <name type="scientific">Tilletia walkeri</name>
    <dbReference type="NCBI Taxonomy" id="117179"/>
    <lineage>
        <taxon>Eukaryota</taxon>
        <taxon>Fungi</taxon>
        <taxon>Dikarya</taxon>
        <taxon>Basidiomycota</taxon>
        <taxon>Ustilaginomycotina</taxon>
        <taxon>Exobasidiomycetes</taxon>
        <taxon>Tilletiales</taxon>
        <taxon>Tilletiaceae</taxon>
        <taxon>Tilletia</taxon>
    </lineage>
</organism>
<reference evidence="2" key="1">
    <citation type="submission" date="2016-04" db="EMBL/GenBank/DDBJ databases">
        <authorList>
            <person name="Nguyen H.D."/>
            <person name="Samba Siva P."/>
            <person name="Cullis J."/>
            <person name="Levesque C.A."/>
            <person name="Hambleton S."/>
        </authorList>
    </citation>
    <scope>NUCLEOTIDE SEQUENCE</scope>
    <source>
        <strain evidence="2">DAOMC 236422</strain>
    </source>
</reference>
<feature type="signal peptide" evidence="1">
    <location>
        <begin position="1"/>
        <end position="20"/>
    </location>
</feature>
<evidence type="ECO:0000313" key="2">
    <source>
        <dbReference type="EMBL" id="KAE8271185.1"/>
    </source>
</evidence>
<reference evidence="2" key="2">
    <citation type="journal article" date="2019" name="IMA Fungus">
        <title>Genome sequencing and comparison of five Tilletia species to identify candidate genes for the detection of regulated species infecting wheat.</title>
        <authorList>
            <person name="Nguyen H.D.T."/>
            <person name="Sultana T."/>
            <person name="Kesanakurti P."/>
            <person name="Hambleton S."/>
        </authorList>
    </citation>
    <scope>NUCLEOTIDE SEQUENCE</scope>
    <source>
        <strain evidence="2">DAOMC 236422</strain>
    </source>
</reference>
<dbReference type="Proteomes" id="UP000078113">
    <property type="component" value="Unassembled WGS sequence"/>
</dbReference>
<evidence type="ECO:0000313" key="3">
    <source>
        <dbReference type="Proteomes" id="UP000078113"/>
    </source>
</evidence>
<comment type="caution">
    <text evidence="2">The sequence shown here is derived from an EMBL/GenBank/DDBJ whole genome shotgun (WGS) entry which is preliminary data.</text>
</comment>
<keyword evidence="1" id="KW-0732">Signal</keyword>
<protein>
    <submittedName>
        <fullName evidence="2">Uncharacterized protein</fullName>
    </submittedName>
</protein>
<name>A0A8X7NF69_9BASI</name>
<sequence>MQFRATFLALAFVLSTGVMANVAHQEQTNHKRFVIKREPLAGVPAVGGLTSGLLGQSSGPKELSNPVQVGPGGVLSKREPLVGLPAVGGLTSGLAGGDPSGPVSVGAGNLLTGRAPLAGVPSVDGLTSPLGAVKNLVPLPLAGRAPLAGVPSVGGLTSPLGAVKNLVPLPLAGRDASLGGLTQGLGLNQKAGSDSLVPLSLGARDPSAALTAAHLKKTVQRTTAKLGATQAQLAKVLGSKKPASQQALINTFKGVANDLRVVTAQLNAVKVSPKPAEAGSNSVAAPIDARDLALDGLLADLIYTVNGLLNQLEPAIKDLLEGVLGAVSDALKPYAGQLLLAINGLLVTVESLVVQLGIELGPVLQPIIDIVENLAAALGINLST</sequence>
<accession>A0A8X7NF69</accession>
<dbReference type="AlphaFoldDB" id="A0A8X7NF69"/>
<evidence type="ECO:0000256" key="1">
    <source>
        <dbReference type="SAM" id="SignalP"/>
    </source>
</evidence>
<feature type="chain" id="PRO_5036504958" evidence="1">
    <location>
        <begin position="21"/>
        <end position="384"/>
    </location>
</feature>